<evidence type="ECO:0000313" key="2">
    <source>
        <dbReference type="WBParaSite" id="scaffold24834_cov176.g20309"/>
    </source>
</evidence>
<evidence type="ECO:0000313" key="1">
    <source>
        <dbReference type="Proteomes" id="UP000887561"/>
    </source>
</evidence>
<reference evidence="2" key="1">
    <citation type="submission" date="2022-11" db="UniProtKB">
        <authorList>
            <consortium name="WormBaseParasite"/>
        </authorList>
    </citation>
    <scope>IDENTIFICATION</scope>
</reference>
<accession>A0A915LZV8</accession>
<dbReference type="AlphaFoldDB" id="A0A915LZV8"/>
<dbReference type="WBParaSite" id="scaffold24834_cov176.g20309">
    <property type="protein sequence ID" value="scaffold24834_cov176.g20309"/>
    <property type="gene ID" value="scaffold24834_cov176.g20309"/>
</dbReference>
<dbReference type="Proteomes" id="UP000887561">
    <property type="component" value="Unplaced"/>
</dbReference>
<sequence>MFKTTILSAPKRNYVNLDYARHMPKAYVDRMKRHVPTKVYDNRFGAPPVHRWALVFYSSYTLQLLF</sequence>
<keyword evidence="1" id="KW-1185">Reference proteome</keyword>
<name>A0A915LZV8_MELJA</name>
<organism evidence="1 2">
    <name type="scientific">Meloidogyne javanica</name>
    <name type="common">Root-knot nematode worm</name>
    <dbReference type="NCBI Taxonomy" id="6303"/>
    <lineage>
        <taxon>Eukaryota</taxon>
        <taxon>Metazoa</taxon>
        <taxon>Ecdysozoa</taxon>
        <taxon>Nematoda</taxon>
        <taxon>Chromadorea</taxon>
        <taxon>Rhabditida</taxon>
        <taxon>Tylenchina</taxon>
        <taxon>Tylenchomorpha</taxon>
        <taxon>Tylenchoidea</taxon>
        <taxon>Meloidogynidae</taxon>
        <taxon>Meloidogyninae</taxon>
        <taxon>Meloidogyne</taxon>
        <taxon>Meloidogyne incognita group</taxon>
    </lineage>
</organism>
<protein>
    <submittedName>
        <fullName evidence="2">Uncharacterized protein</fullName>
    </submittedName>
</protein>
<proteinExistence type="predicted"/>